<gene>
    <name evidence="1" type="ORF">MELLADRAFT_112447</name>
</gene>
<name>F4S6I2_MELLP</name>
<dbReference type="RefSeq" id="XP_007417021.1">
    <property type="nucleotide sequence ID" value="XM_007416959.1"/>
</dbReference>
<protein>
    <submittedName>
        <fullName evidence="1">Uncharacterized protein</fullName>
    </submittedName>
</protein>
<dbReference type="HOGENOM" id="CLU_1917516_0_0_1"/>
<dbReference type="KEGG" id="mlr:MELLADRAFT_112447"/>
<organism evidence="2">
    <name type="scientific">Melampsora larici-populina (strain 98AG31 / pathotype 3-4-7)</name>
    <name type="common">Poplar leaf rust fungus</name>
    <dbReference type="NCBI Taxonomy" id="747676"/>
    <lineage>
        <taxon>Eukaryota</taxon>
        <taxon>Fungi</taxon>
        <taxon>Dikarya</taxon>
        <taxon>Basidiomycota</taxon>
        <taxon>Pucciniomycotina</taxon>
        <taxon>Pucciniomycetes</taxon>
        <taxon>Pucciniales</taxon>
        <taxon>Melampsoraceae</taxon>
        <taxon>Melampsora</taxon>
    </lineage>
</organism>
<evidence type="ECO:0000313" key="1">
    <source>
        <dbReference type="EMBL" id="EGF99693.1"/>
    </source>
</evidence>
<dbReference type="AlphaFoldDB" id="F4S6I2"/>
<accession>F4S6I2</accession>
<dbReference type="EMBL" id="GL883155">
    <property type="protein sequence ID" value="EGF99693.1"/>
    <property type="molecule type" value="Genomic_DNA"/>
</dbReference>
<dbReference type="GeneID" id="18924688"/>
<proteinExistence type="predicted"/>
<dbReference type="VEuPathDB" id="FungiDB:MELLADRAFT_112447"/>
<evidence type="ECO:0000313" key="2">
    <source>
        <dbReference type="Proteomes" id="UP000001072"/>
    </source>
</evidence>
<sequence length="132" mass="15044">MTGLVAQRNRPAATKLVKHQRARKRGVTNIKLKGNSNRIAPTACVARIGEKCQRDGVECGEQETETKLASLQFARMYVELLQYLRNNQVMRRQKTGPQTQPAISNNEQMICGSRGIWYFMSTRYFPPSIRVT</sequence>
<dbReference type="Proteomes" id="UP000001072">
    <property type="component" value="Unassembled WGS sequence"/>
</dbReference>
<keyword evidence="2" id="KW-1185">Reference proteome</keyword>
<reference evidence="2" key="1">
    <citation type="journal article" date="2011" name="Proc. Natl. Acad. Sci. U.S.A.">
        <title>Obligate biotrophy features unraveled by the genomic analysis of rust fungi.</title>
        <authorList>
            <person name="Duplessis S."/>
            <person name="Cuomo C.A."/>
            <person name="Lin Y.-C."/>
            <person name="Aerts A."/>
            <person name="Tisserant E."/>
            <person name="Veneault-Fourrey C."/>
            <person name="Joly D.L."/>
            <person name="Hacquard S."/>
            <person name="Amselem J."/>
            <person name="Cantarel B.L."/>
            <person name="Chiu R."/>
            <person name="Coutinho P.M."/>
            <person name="Feau N."/>
            <person name="Field M."/>
            <person name="Frey P."/>
            <person name="Gelhaye E."/>
            <person name="Goldberg J."/>
            <person name="Grabherr M.G."/>
            <person name="Kodira C.D."/>
            <person name="Kohler A."/>
            <person name="Kuees U."/>
            <person name="Lindquist E.A."/>
            <person name="Lucas S.M."/>
            <person name="Mago R."/>
            <person name="Mauceli E."/>
            <person name="Morin E."/>
            <person name="Murat C."/>
            <person name="Pangilinan J.L."/>
            <person name="Park R."/>
            <person name="Pearson M."/>
            <person name="Quesneville H."/>
            <person name="Rouhier N."/>
            <person name="Sakthikumar S."/>
            <person name="Salamov A.A."/>
            <person name="Schmutz J."/>
            <person name="Selles B."/>
            <person name="Shapiro H."/>
            <person name="Tanguay P."/>
            <person name="Tuskan G.A."/>
            <person name="Henrissat B."/>
            <person name="Van de Peer Y."/>
            <person name="Rouze P."/>
            <person name="Ellis J.G."/>
            <person name="Dodds P.N."/>
            <person name="Schein J.E."/>
            <person name="Zhong S."/>
            <person name="Hamelin R.C."/>
            <person name="Grigoriev I.V."/>
            <person name="Szabo L.J."/>
            <person name="Martin F."/>
        </authorList>
    </citation>
    <scope>NUCLEOTIDE SEQUENCE [LARGE SCALE GENOMIC DNA]</scope>
    <source>
        <strain evidence="2">98AG31 / pathotype 3-4-7</strain>
    </source>
</reference>
<dbReference type="InParanoid" id="F4S6I2"/>